<evidence type="ECO:0000313" key="4">
    <source>
        <dbReference type="EMBL" id="KAG0659585.1"/>
    </source>
</evidence>
<reference evidence="4 5" key="1">
    <citation type="submission" date="2020-11" db="EMBL/GenBank/DDBJ databases">
        <title>Kefir isolates.</title>
        <authorList>
            <person name="Marcisauskas S."/>
            <person name="Kim Y."/>
            <person name="Blasche S."/>
        </authorList>
    </citation>
    <scope>NUCLEOTIDE SEQUENCE [LARGE SCALE GENOMIC DNA]</scope>
    <source>
        <strain evidence="4 5">KR</strain>
    </source>
</reference>
<organism evidence="4 5">
    <name type="scientific">Rhodotorula mucilaginosa</name>
    <name type="common">Yeast</name>
    <name type="synonym">Rhodotorula rubra</name>
    <dbReference type="NCBI Taxonomy" id="5537"/>
    <lineage>
        <taxon>Eukaryota</taxon>
        <taxon>Fungi</taxon>
        <taxon>Dikarya</taxon>
        <taxon>Basidiomycota</taxon>
        <taxon>Pucciniomycotina</taxon>
        <taxon>Microbotryomycetes</taxon>
        <taxon>Sporidiobolales</taxon>
        <taxon>Sporidiobolaceae</taxon>
        <taxon>Rhodotorula</taxon>
    </lineage>
</organism>
<dbReference type="GO" id="GO:0006796">
    <property type="term" value="P:phosphate-containing compound metabolic process"/>
    <property type="evidence" value="ECO:0007669"/>
    <property type="project" value="UniProtKB-ARBA"/>
</dbReference>
<dbReference type="OrthoDB" id="415590at2759"/>
<dbReference type="InterPro" id="IPR029056">
    <property type="entry name" value="Ribokinase-like"/>
</dbReference>
<proteinExistence type="predicted"/>
<name>A0A9P6W0X0_RHOMI</name>
<evidence type="ECO:0000259" key="3">
    <source>
        <dbReference type="Pfam" id="PF00294"/>
    </source>
</evidence>
<evidence type="ECO:0000256" key="1">
    <source>
        <dbReference type="ARBA" id="ARBA00022679"/>
    </source>
</evidence>
<dbReference type="Pfam" id="PF00294">
    <property type="entry name" value="PfkB"/>
    <property type="match status" value="1"/>
</dbReference>
<dbReference type="PANTHER" id="PTHR10584">
    <property type="entry name" value="SUGAR KINASE"/>
    <property type="match status" value="1"/>
</dbReference>
<dbReference type="Gene3D" id="3.40.1190.20">
    <property type="match status" value="1"/>
</dbReference>
<evidence type="ECO:0000256" key="2">
    <source>
        <dbReference type="ARBA" id="ARBA00022777"/>
    </source>
</evidence>
<gene>
    <name evidence="4" type="ORF">C6P46_005076</name>
</gene>
<accession>A0A9P6W0X0</accession>
<feature type="domain" description="Carbohydrate kinase PfkB" evidence="3">
    <location>
        <begin position="9"/>
        <end position="263"/>
    </location>
</feature>
<keyword evidence="5" id="KW-1185">Reference proteome</keyword>
<dbReference type="InterPro" id="IPR011611">
    <property type="entry name" value="PfkB_dom"/>
</dbReference>
<sequence length="266" mass="28143">MSSPAPPRVLVYGSVNCDEFFVVDHIVRTGETISSTSYSRGKGANQAVAAARAGSRVDFAGAIGSDGAWLKAELEAYGVDSRLLLQDEQRESLLTRRIFRLSSTTADNSIVLFPGSNFAANRNRTFHLSQYTHLLVQNEIPWTETLSVLSNAHAAGVITFLNPSPMPAAAQLSELKWADVDWLLINEGEGHDLLAASDQEASPEQLLSELRVALGGSTSILMTLGARGAVALLPDGTLVTAPAGKVVGDVKDTTGAGDCFTVGDLT</sequence>
<dbReference type="GO" id="GO:0016301">
    <property type="term" value="F:kinase activity"/>
    <property type="evidence" value="ECO:0007669"/>
    <property type="project" value="UniProtKB-KW"/>
</dbReference>
<dbReference type="Proteomes" id="UP000777482">
    <property type="component" value="Unassembled WGS sequence"/>
</dbReference>
<dbReference type="AlphaFoldDB" id="A0A9P6W0X0"/>
<dbReference type="PRINTS" id="PR00990">
    <property type="entry name" value="RIBOKINASE"/>
</dbReference>
<comment type="caution">
    <text evidence="4">The sequence shown here is derived from an EMBL/GenBank/DDBJ whole genome shotgun (WGS) entry which is preliminary data.</text>
</comment>
<dbReference type="EMBL" id="PUHQ01000052">
    <property type="protein sequence ID" value="KAG0659585.1"/>
    <property type="molecule type" value="Genomic_DNA"/>
</dbReference>
<evidence type="ECO:0000313" key="5">
    <source>
        <dbReference type="Proteomes" id="UP000777482"/>
    </source>
</evidence>
<keyword evidence="1" id="KW-0808">Transferase</keyword>
<keyword evidence="2" id="KW-0418">Kinase</keyword>
<protein>
    <recommendedName>
        <fullName evidence="3">Carbohydrate kinase PfkB domain-containing protein</fullName>
    </recommendedName>
</protein>
<dbReference type="PANTHER" id="PTHR10584:SF166">
    <property type="entry name" value="RIBOKINASE"/>
    <property type="match status" value="1"/>
</dbReference>
<dbReference type="InterPro" id="IPR002139">
    <property type="entry name" value="Ribo/fructo_kinase"/>
</dbReference>
<dbReference type="SUPFAM" id="SSF53613">
    <property type="entry name" value="Ribokinase-like"/>
    <property type="match status" value="1"/>
</dbReference>